<evidence type="ECO:0000256" key="3">
    <source>
        <dbReference type="ARBA" id="ARBA00040201"/>
    </source>
</evidence>
<keyword evidence="2" id="KW-0653">Protein transport</keyword>
<sequence length="852" mass="93455">MEKMSWLSKLNPRAPAGPRASRGASLQGPVTADPETCLMVFKNHWAQVLRILEKRGPHVAPGAADDLSAVRNNTYQMVTLLAEERPQAELAMGPILEFAVSEGVLEHLLGWHLQREVPEERKVELLKLFETLISQAHQPLLLHQKAVLGPLLRLLALCAEPASPLLEGSLVLLLSQLCVSVARDPPLLELFFHSPSGQGPRHLLLFSLLIPFIHHEGGLGQQARDALLLLMAVSSGSRTVACYITEHSYFCPVLATGLSALYSSLPRKLEVRGDDWHFLRREDWIGVPSLVLFMNSLEFCNAVIQVAHPLVQKQLVDYIHSGFLVPVMGPALHKTSIEEMIASTAYLDLFLRSISEAALLKTFLRFLLLHLHDSSTILDTLVARIASNSRLCMVSLSLFRTLIGLHCEDVLLQLVLRYLIPCSHVMLSQKRAVKELDLYGKAAAKFLSLIPHCCRLESLPPPEEEEERAAWSKGQGSPSVDSSSVVTVPRPSTPSRISFFSRQSSFSTEAPSSPGHRPSRWEEASDLEGNYLEYLRDARLNIDLCVRACRVWSAPYDGEEPNGQPLLNGAHVDAGIKKGRWGPPEGPSENGSVPPASLWEGASCLDLLADEGLSQAPLENGGPLTVEEFHRELCQLQDEMANGGRAEEEPPSEPEPLSREEEEAFHCFASCPEGSAPAPPADPLSQILSSPLRASGQPSSQPFTVKNKIEGFAASQEDFPSLLLKARKYLTARARPDAPDALNPLPPLRRPEALVKSRKPTIGELIMRHTNSPTRARQAAQLALQHVREGQVLQALSGGSLFRGSAEKQSEALRVKNAVYCAVIFSEFLKELAAIAQAHAVTSPFLLDPPPE</sequence>
<evidence type="ECO:0000256" key="2">
    <source>
        <dbReference type="ARBA" id="ARBA00022927"/>
    </source>
</evidence>
<gene>
    <name evidence="7" type="primary">FHIP1B</name>
</gene>
<dbReference type="InterPro" id="IPR045668">
    <property type="entry name" value="FHIP_KELAA_motif"/>
</dbReference>
<protein>
    <recommendedName>
        <fullName evidence="3">FHF complex subunit HOOK-interacting protein 1B</fullName>
    </recommendedName>
</protein>
<evidence type="ECO:0000313" key="7">
    <source>
        <dbReference type="Ensembl" id="ENSPTXP00000023148.1"/>
    </source>
</evidence>
<dbReference type="GO" id="GO:0015031">
    <property type="term" value="P:protein transport"/>
    <property type="evidence" value="ECO:0007669"/>
    <property type="project" value="UniProtKB-KW"/>
</dbReference>
<comment type="function">
    <text evidence="4">Component of the FTS/Hook/FHIP complex (FHF complex). The FHF complex may function to promote vesicle trafficking and/or fusion via the homotypic vesicular protein sorting complex (the HOPS complex). FHF complex promotes the distribution of AP-4 complex to the perinuclear area of the cell.</text>
</comment>
<dbReference type="PANTHER" id="PTHR21705:SF4">
    <property type="entry name" value="FHF COMPLEX SUBUNIT HOOK-INTERACTING PROTEIN 1B"/>
    <property type="match status" value="1"/>
</dbReference>
<evidence type="ECO:0000256" key="6">
    <source>
        <dbReference type="SAM" id="MobiDB-lite"/>
    </source>
</evidence>
<reference evidence="7" key="2">
    <citation type="submission" date="2025-09" db="UniProtKB">
        <authorList>
            <consortium name="Ensembl"/>
        </authorList>
    </citation>
    <scope>IDENTIFICATION</scope>
</reference>
<dbReference type="Ensembl" id="ENSPTXT00000023867.1">
    <property type="protein sequence ID" value="ENSPTXP00000023148.1"/>
    <property type="gene ID" value="ENSPTXG00000015870.1"/>
</dbReference>
<proteinExistence type="predicted"/>
<dbReference type="GO" id="GO:0070695">
    <property type="term" value="C:FHF complex"/>
    <property type="evidence" value="ECO:0007669"/>
    <property type="project" value="TreeGrafter"/>
</dbReference>
<keyword evidence="1" id="KW-0813">Transport</keyword>
<feature type="region of interest" description="Disordered" evidence="6">
    <location>
        <begin position="1"/>
        <end position="28"/>
    </location>
</feature>
<dbReference type="GO" id="GO:0007032">
    <property type="term" value="P:endosome organization"/>
    <property type="evidence" value="ECO:0007669"/>
    <property type="project" value="TreeGrafter"/>
</dbReference>
<evidence type="ECO:0000313" key="8">
    <source>
        <dbReference type="Proteomes" id="UP000472273"/>
    </source>
</evidence>
<dbReference type="Proteomes" id="UP000472273">
    <property type="component" value="Unplaced"/>
</dbReference>
<accession>A0A670ZK11</accession>
<evidence type="ECO:0000256" key="4">
    <source>
        <dbReference type="ARBA" id="ARBA00046048"/>
    </source>
</evidence>
<dbReference type="GO" id="GO:0008333">
    <property type="term" value="P:endosome to lysosome transport"/>
    <property type="evidence" value="ECO:0007669"/>
    <property type="project" value="TreeGrafter"/>
</dbReference>
<dbReference type="AlphaFoldDB" id="A0A670ZK11"/>
<reference evidence="7" key="1">
    <citation type="submission" date="2025-08" db="UniProtKB">
        <authorList>
            <consortium name="Ensembl"/>
        </authorList>
    </citation>
    <scope>IDENTIFICATION</scope>
</reference>
<dbReference type="GO" id="GO:0045022">
    <property type="term" value="P:early endosome to late endosome transport"/>
    <property type="evidence" value="ECO:0007669"/>
    <property type="project" value="TreeGrafter"/>
</dbReference>
<dbReference type="PANTHER" id="PTHR21705">
    <property type="entry name" value="RAI16 PROTEIN-RELATED"/>
    <property type="match status" value="1"/>
</dbReference>
<dbReference type="InterPro" id="IPR019384">
    <property type="entry name" value="FHIP"/>
</dbReference>
<dbReference type="GeneTree" id="ENSGT00950000182936"/>
<feature type="compositionally biased region" description="Low complexity" evidence="6">
    <location>
        <begin position="477"/>
        <end position="507"/>
    </location>
</feature>
<keyword evidence="8" id="KW-1185">Reference proteome</keyword>
<comment type="subunit">
    <text evidence="5">Component of the FTS/Hook/FHIP complex (FHF complex), composed of AKTIP/FTS, FHIP1B, and one or more members of the Hook family of proteins HOOK1, HOOK2, and HOOK3. The FHF complex associates with the homotypic vesicular sorting complex (the HOPS complex).</text>
</comment>
<evidence type="ECO:0000256" key="5">
    <source>
        <dbReference type="ARBA" id="ARBA00046925"/>
    </source>
</evidence>
<evidence type="ECO:0000256" key="1">
    <source>
        <dbReference type="ARBA" id="ARBA00022448"/>
    </source>
</evidence>
<name>A0A670ZK11_PSETE</name>
<dbReference type="Pfam" id="PF19311">
    <property type="entry name" value="KELAA"/>
    <property type="match status" value="1"/>
</dbReference>
<feature type="compositionally biased region" description="Low complexity" evidence="6">
    <location>
        <begin position="12"/>
        <end position="25"/>
    </location>
</feature>
<dbReference type="GO" id="GO:0007040">
    <property type="term" value="P:lysosome organization"/>
    <property type="evidence" value="ECO:0007669"/>
    <property type="project" value="TreeGrafter"/>
</dbReference>
<feature type="region of interest" description="Disordered" evidence="6">
    <location>
        <begin position="641"/>
        <end position="702"/>
    </location>
</feature>
<feature type="region of interest" description="Disordered" evidence="6">
    <location>
        <begin position="464"/>
        <end position="521"/>
    </location>
</feature>
<organism evidence="7 8">
    <name type="scientific">Pseudonaja textilis</name>
    <name type="common">Eastern brown snake</name>
    <dbReference type="NCBI Taxonomy" id="8673"/>
    <lineage>
        <taxon>Eukaryota</taxon>
        <taxon>Metazoa</taxon>
        <taxon>Chordata</taxon>
        <taxon>Craniata</taxon>
        <taxon>Vertebrata</taxon>
        <taxon>Euteleostomi</taxon>
        <taxon>Lepidosauria</taxon>
        <taxon>Squamata</taxon>
        <taxon>Bifurcata</taxon>
        <taxon>Unidentata</taxon>
        <taxon>Episquamata</taxon>
        <taxon>Toxicofera</taxon>
        <taxon>Serpentes</taxon>
        <taxon>Colubroidea</taxon>
        <taxon>Elapidae</taxon>
        <taxon>Hydrophiinae</taxon>
        <taxon>Pseudonaja</taxon>
    </lineage>
</organism>
<dbReference type="Pfam" id="PF10257">
    <property type="entry name" value="RAI16-like"/>
    <property type="match status" value="1"/>
</dbReference>